<dbReference type="STRING" id="314265.R2601_12990"/>
<dbReference type="Gene3D" id="2.160.20.60">
    <property type="entry name" value="Glutamate synthase, alpha subunit, C-terminal domain"/>
    <property type="match status" value="1"/>
</dbReference>
<sequence length="1537" mass="167083">MAAGPGGTKVPATTTRSIDQGGLTMTTYDQNWAAAEEAKRKWMEENALFREEHEHSSCGVGLVVSIDGKPSRKVVEAGITALKAIWHRGAVDADGKTGDGAGIHVQIPVAFFYDQIDRTGHAPRKGELMAVGQVFLPRTNFASQETCRTIVETEVLRMGHYIYGWRHVPVNVDCLGEKANATRPEIEQILISNAKGVDEETFERELYVIRRRIEKAAAAAGINELYIASLSCRSIIYKGMMLAEQVADFYPDLQDERFESAFAIYHQRYSTNTFPQWWLAQPFRMLAHNGEINTLKGNTNWMKSHEIRMASSTFGEMAEDIKPIIASGASDSAALDAVFEVLVRAGRNAPMAKTMLIPESWSKQAVELPQAWRDMYSYVNSVMEPWDGPAALAMTDGRWVCGGLDRNGLRPMRYVVTGDDLLIAGSEAGMVPVDEGTVREKGALGPGQLIAVDMEEGKLYHDTQIKDRLAASQPFGEWVGKITDLDEPLSKVTEKPVFTGAELRKRQIAAGYSIEELEQILSPMAEDGKEALASMGDDTPSAVLSKKYRPLSHFFRQNFSQVTNPPIDSLREFRVMSLKTRFGNLKNVLDESSSQTEILVLESPFVGNAQFDELKEHFNAGLVEIDCTFPADGGEGALREALARIRNEAEDAVRSGGGHLVLTDQHQSEDKVAMPMILATSAVHSWLTKKGLRTFCSLGVRSAECIDPHYFAVLVGCGATIVNPYLAEDSLADRIDRGLLDGSLTENVARFREAIDQGLLKIMAKMGISVISSYRGGLNFEAVGLSRAMCAEYFPGMLSRISGIGVHGIQNKAEEIHELAFRGGRDVLPIGGFYKARKSGETHAWGAQTMHLMQAACNKASYELWKTYSKAMRANPPIHLRDLLDVKPIGKAIPIEEVESITSIRKRFVTPGMSLGALSPEAHKTLNVAMNRIGAKSDSGEGGEDPAHFVPEPNGDNPSAKIKQVASGRFGVTAEYLNHCEELEIKVAQGAKPGEGGQLPGMKVTDLIARLRHSTKGVTLISPPPHHDIYSIEDLAQLIYDLKQINPRCKVTVKLVASSGVGTIAAGVAKAKADVILISGHNGGTGASPATSIKYAGLPWEMGLTEAHQVLAMNKLRDRVTLRTDGGLRTGRDIVMAAMMGAEEFGIGTAALIAMGCIMVRQCQSNTCPVGVCTQDEELRGKFTGNADKVVNLITFYATEVREILASIGARSLNDVIGRADLLRQVSRGAEHLDDLDLNPLLIRVDGADDIVYDRYKDRNAVPDTLDAEIVRDGHRFLEDGEKMQLSYAVQNTHRTVGTRTSSHIVSKFGMRNALQPDHLHVKLTGSAGQSLGAFAAPGLKIEVSGDANDYVGKGLSGGLIVVRPPMMSPLKAEENTIIGNTVLYGATDGHLFAAGRAGERFAVRNSGAKVVVEGCGSNGCEYMTGGVAVILGPIGANFGAGMTGGMAYLYDPEGMAQDMLNMESLVTCTVTQEHWEAELKDLIERHVAETKSRKAQDILQHWDLEKGNFLQVCPKEMLNKIAHPLGIEDSVAVPAE</sequence>
<evidence type="ECO:0000256" key="3">
    <source>
        <dbReference type="ARBA" id="ARBA00001974"/>
    </source>
</evidence>
<dbReference type="InterPro" id="IPR050711">
    <property type="entry name" value="ET-N_metabolism_enzyme"/>
</dbReference>
<dbReference type="InterPro" id="IPR036485">
    <property type="entry name" value="Glu_synth_asu_C_sf"/>
</dbReference>
<evidence type="ECO:0000256" key="9">
    <source>
        <dbReference type="ARBA" id="ARBA00022723"/>
    </source>
</evidence>
<organism evidence="23 24">
    <name type="scientific">Salipiger bermudensis (strain DSM 26914 / JCM 13377 / KCTC 12554 / HTCC2601)</name>
    <name type="common">Pelagibaca bermudensis</name>
    <dbReference type="NCBI Taxonomy" id="314265"/>
    <lineage>
        <taxon>Bacteria</taxon>
        <taxon>Pseudomonadati</taxon>
        <taxon>Pseudomonadota</taxon>
        <taxon>Alphaproteobacteria</taxon>
        <taxon>Rhodobacterales</taxon>
        <taxon>Roseobacteraceae</taxon>
        <taxon>Salipiger</taxon>
    </lineage>
</organism>
<dbReference type="GO" id="GO:0046872">
    <property type="term" value="F:metal ion binding"/>
    <property type="evidence" value="ECO:0007669"/>
    <property type="project" value="UniProtKB-KW"/>
</dbReference>
<evidence type="ECO:0000256" key="21">
    <source>
        <dbReference type="SAM" id="MobiDB-lite"/>
    </source>
</evidence>
<dbReference type="Pfam" id="PF00310">
    <property type="entry name" value="GATase_2"/>
    <property type="match status" value="1"/>
</dbReference>
<evidence type="ECO:0000256" key="17">
    <source>
        <dbReference type="ARBA" id="ARBA00037898"/>
    </source>
</evidence>
<evidence type="ECO:0000259" key="22">
    <source>
        <dbReference type="PROSITE" id="PS51278"/>
    </source>
</evidence>
<dbReference type="FunFam" id="3.60.20.10:FF:000001">
    <property type="entry name" value="Glutamate synthase, large subunit"/>
    <property type="match status" value="1"/>
</dbReference>
<protein>
    <recommendedName>
        <fullName evidence="19">Glutamate synthase [NADPH] large chain</fullName>
        <ecNumber evidence="5">1.4.1.13</ecNumber>
    </recommendedName>
    <alternativeName>
        <fullName evidence="20">Glutamate synthase subunit alpha</fullName>
    </alternativeName>
</protein>
<keyword evidence="6" id="KW-0028">Amino-acid biosynthesis</keyword>
<dbReference type="SUPFAM" id="SSF51395">
    <property type="entry name" value="FMN-linked oxidoreductases"/>
    <property type="match status" value="1"/>
</dbReference>
<dbReference type="SUPFAM" id="SSF69336">
    <property type="entry name" value="Alpha subunit of glutamate synthase, C-terminal domain"/>
    <property type="match status" value="1"/>
</dbReference>
<name>Q0FLR0_SALBH</name>
<evidence type="ECO:0000256" key="16">
    <source>
        <dbReference type="ARBA" id="ARBA00023291"/>
    </source>
</evidence>
<dbReference type="Pfam" id="PF04898">
    <property type="entry name" value="Glu_syn_central"/>
    <property type="match status" value="1"/>
</dbReference>
<dbReference type="InterPro" id="IPR002489">
    <property type="entry name" value="Glu_synth_asu_C"/>
</dbReference>
<evidence type="ECO:0000256" key="6">
    <source>
        <dbReference type="ARBA" id="ARBA00022605"/>
    </source>
</evidence>
<keyword evidence="13" id="KW-0408">Iron</keyword>
<keyword evidence="11" id="KW-0315">Glutamine amidotransferase</keyword>
<evidence type="ECO:0000313" key="24">
    <source>
        <dbReference type="Proteomes" id="UP000006230"/>
    </source>
</evidence>
<dbReference type="GO" id="GO:0004355">
    <property type="term" value="F:glutamate synthase (NADPH) activity"/>
    <property type="evidence" value="ECO:0007669"/>
    <property type="project" value="UniProtKB-EC"/>
</dbReference>
<evidence type="ECO:0000256" key="4">
    <source>
        <dbReference type="ARBA" id="ARBA00009716"/>
    </source>
</evidence>
<comment type="similarity">
    <text evidence="4">Belongs to the glutamate synthase family.</text>
</comment>
<dbReference type="InterPro" id="IPR002932">
    <property type="entry name" value="Glu_synthdom"/>
</dbReference>
<dbReference type="HOGENOM" id="CLU_000422_8_2_5"/>
<evidence type="ECO:0000256" key="12">
    <source>
        <dbReference type="ARBA" id="ARBA00023002"/>
    </source>
</evidence>
<dbReference type="EMBL" id="AATQ01000031">
    <property type="protein sequence ID" value="EAU45174.1"/>
    <property type="molecule type" value="Genomic_DNA"/>
</dbReference>
<dbReference type="CDD" id="cd00982">
    <property type="entry name" value="gltB_C"/>
    <property type="match status" value="1"/>
</dbReference>
<dbReference type="InterPro" id="IPR017932">
    <property type="entry name" value="GATase_2_dom"/>
</dbReference>
<dbReference type="Pfam" id="PF01645">
    <property type="entry name" value="Glu_synthase"/>
    <property type="match status" value="1"/>
</dbReference>
<dbReference type="InterPro" id="IPR029055">
    <property type="entry name" value="Ntn_hydrolases_N"/>
</dbReference>
<comment type="cofactor">
    <cofactor evidence="2">
        <name>[3Fe-4S] cluster</name>
        <dbReference type="ChEBI" id="CHEBI:21137"/>
    </cofactor>
</comment>
<dbReference type="Proteomes" id="UP000006230">
    <property type="component" value="Unassembled WGS sequence"/>
</dbReference>
<dbReference type="GO" id="GO:0019676">
    <property type="term" value="P:ammonia assimilation cycle"/>
    <property type="evidence" value="ECO:0007669"/>
    <property type="project" value="TreeGrafter"/>
</dbReference>
<keyword evidence="9" id="KW-0479">Metal-binding</keyword>
<dbReference type="GO" id="GO:0051538">
    <property type="term" value="F:3 iron, 4 sulfur cluster binding"/>
    <property type="evidence" value="ECO:0007669"/>
    <property type="project" value="UniProtKB-KW"/>
</dbReference>
<comment type="catalytic activity">
    <reaction evidence="18">
        <text>2 L-glutamate + NADP(+) = L-glutamine + 2-oxoglutarate + NADPH + H(+)</text>
        <dbReference type="Rhea" id="RHEA:15501"/>
        <dbReference type="ChEBI" id="CHEBI:15378"/>
        <dbReference type="ChEBI" id="CHEBI:16810"/>
        <dbReference type="ChEBI" id="CHEBI:29985"/>
        <dbReference type="ChEBI" id="CHEBI:57783"/>
        <dbReference type="ChEBI" id="CHEBI:58349"/>
        <dbReference type="ChEBI" id="CHEBI:58359"/>
        <dbReference type="EC" id="1.4.1.13"/>
    </reaction>
</comment>
<evidence type="ECO:0000256" key="18">
    <source>
        <dbReference type="ARBA" id="ARBA00048151"/>
    </source>
</evidence>
<evidence type="ECO:0000256" key="11">
    <source>
        <dbReference type="ARBA" id="ARBA00022962"/>
    </source>
</evidence>
<keyword evidence="8" id="KW-0288">FMN</keyword>
<accession>Q0FLR0</accession>
<dbReference type="SUPFAM" id="SSF56235">
    <property type="entry name" value="N-terminal nucleophile aminohydrolases (Ntn hydrolases)"/>
    <property type="match status" value="1"/>
</dbReference>
<gene>
    <name evidence="23" type="ORF">R2601_12990</name>
</gene>
<dbReference type="eggNOG" id="COG0069">
    <property type="taxonomic scope" value="Bacteria"/>
</dbReference>
<dbReference type="InterPro" id="IPR006982">
    <property type="entry name" value="Glu_synth_centr_N"/>
</dbReference>
<dbReference type="PROSITE" id="PS51278">
    <property type="entry name" value="GATASE_TYPE_2"/>
    <property type="match status" value="1"/>
</dbReference>
<dbReference type="GO" id="GO:0006537">
    <property type="term" value="P:glutamate biosynthetic process"/>
    <property type="evidence" value="ECO:0007669"/>
    <property type="project" value="UniProtKB-KW"/>
</dbReference>
<evidence type="ECO:0000256" key="14">
    <source>
        <dbReference type="ARBA" id="ARBA00023014"/>
    </source>
</evidence>
<evidence type="ECO:0000256" key="7">
    <source>
        <dbReference type="ARBA" id="ARBA00022630"/>
    </source>
</evidence>
<evidence type="ECO:0000256" key="8">
    <source>
        <dbReference type="ARBA" id="ARBA00022643"/>
    </source>
</evidence>
<dbReference type="eggNOG" id="COG0067">
    <property type="taxonomic scope" value="Bacteria"/>
</dbReference>
<reference evidence="23 24" key="1">
    <citation type="journal article" date="2010" name="J. Bacteriol.">
        <title>Genome sequences of Pelagibaca bermudensis HTCC2601T and Maritimibacter alkaliphilus HTCC2654T, the type strains of two marine Roseobacter genera.</title>
        <authorList>
            <person name="Thrash J.C."/>
            <person name="Cho J.C."/>
            <person name="Ferriera S."/>
            <person name="Johnson J."/>
            <person name="Vergin K.L."/>
            <person name="Giovannoni S.J."/>
        </authorList>
    </citation>
    <scope>NUCLEOTIDE SEQUENCE [LARGE SCALE GENOMIC DNA]</scope>
    <source>
        <strain evidence="24">DSM 26914 / JCM 13377 / KCTC 12554 / HTCC2601</strain>
    </source>
</reference>
<evidence type="ECO:0000256" key="2">
    <source>
        <dbReference type="ARBA" id="ARBA00001927"/>
    </source>
</evidence>
<dbReference type="Pfam" id="PF01493">
    <property type="entry name" value="GXGXG"/>
    <property type="match status" value="1"/>
</dbReference>
<dbReference type="PANTHER" id="PTHR11938:SF133">
    <property type="entry name" value="GLUTAMATE SYNTHASE (NADH)"/>
    <property type="match status" value="1"/>
</dbReference>
<evidence type="ECO:0000256" key="10">
    <source>
        <dbReference type="ARBA" id="ARBA00022827"/>
    </source>
</evidence>
<feature type="domain" description="Glutamine amidotransferase type-2" evidence="22">
    <location>
        <begin position="58"/>
        <end position="455"/>
    </location>
</feature>
<evidence type="ECO:0000256" key="1">
    <source>
        <dbReference type="ARBA" id="ARBA00001917"/>
    </source>
</evidence>
<comment type="caution">
    <text evidence="23">The sequence shown here is derived from an EMBL/GenBank/DDBJ whole genome shotgun (WGS) entry which is preliminary data.</text>
</comment>
<evidence type="ECO:0000313" key="23">
    <source>
        <dbReference type="EMBL" id="EAU45174.1"/>
    </source>
</evidence>
<dbReference type="EC" id="1.4.1.13" evidence="5"/>
<keyword evidence="12" id="KW-0560">Oxidoreductase</keyword>
<evidence type="ECO:0000256" key="19">
    <source>
        <dbReference type="ARBA" id="ARBA00072108"/>
    </source>
</evidence>
<keyword evidence="7" id="KW-0285">Flavoprotein</keyword>
<dbReference type="CDD" id="cd02808">
    <property type="entry name" value="GltS_FMN"/>
    <property type="match status" value="1"/>
</dbReference>
<evidence type="ECO:0000256" key="15">
    <source>
        <dbReference type="ARBA" id="ARBA00023164"/>
    </source>
</evidence>
<keyword evidence="10" id="KW-0274">FAD</keyword>
<comment type="pathway">
    <text evidence="17">Amino-acid biosynthesis; L-glutamate biosynthesis via GLT pathway; L-glutamate from 2-oxoglutarate and L-glutamine (NADP(+) route): step 1/1.</text>
</comment>
<comment type="cofactor">
    <cofactor evidence="3">
        <name>FAD</name>
        <dbReference type="ChEBI" id="CHEBI:57692"/>
    </cofactor>
</comment>
<evidence type="ECO:0000256" key="13">
    <source>
        <dbReference type="ARBA" id="ARBA00023004"/>
    </source>
</evidence>
<dbReference type="CDD" id="cd00713">
    <property type="entry name" value="GltS"/>
    <property type="match status" value="1"/>
</dbReference>
<dbReference type="Gene3D" id="3.60.20.10">
    <property type="entry name" value="Glutamine Phosphoribosylpyrophosphate, subunit 1, domain 1"/>
    <property type="match status" value="1"/>
</dbReference>
<dbReference type="PANTHER" id="PTHR11938">
    <property type="entry name" value="FAD NADPH DEHYDROGENASE/OXIDOREDUCTASE"/>
    <property type="match status" value="1"/>
</dbReference>
<proteinExistence type="inferred from homology"/>
<dbReference type="FunFam" id="3.20.20.70:FF:000097">
    <property type="entry name" value="Glutamate synthase, large subunit"/>
    <property type="match status" value="1"/>
</dbReference>
<keyword evidence="16" id="KW-0003">3Fe-4S</keyword>
<keyword evidence="24" id="KW-1185">Reference proteome</keyword>
<dbReference type="InterPro" id="IPR013785">
    <property type="entry name" value="Aldolase_TIM"/>
</dbReference>
<dbReference type="eggNOG" id="COG0070">
    <property type="taxonomic scope" value="Bacteria"/>
</dbReference>
<evidence type="ECO:0000256" key="5">
    <source>
        <dbReference type="ARBA" id="ARBA00012079"/>
    </source>
</evidence>
<feature type="region of interest" description="Disordered" evidence="21">
    <location>
        <begin position="934"/>
        <end position="957"/>
    </location>
</feature>
<dbReference type="FunFam" id="2.160.20.60:FF:000001">
    <property type="entry name" value="Glutamate synthase, large subunit"/>
    <property type="match status" value="1"/>
</dbReference>
<evidence type="ECO:0000256" key="20">
    <source>
        <dbReference type="ARBA" id="ARBA00079921"/>
    </source>
</evidence>
<keyword evidence="15" id="KW-0314">Glutamate biosynthesis</keyword>
<comment type="cofactor">
    <cofactor evidence="1">
        <name>FMN</name>
        <dbReference type="ChEBI" id="CHEBI:58210"/>
    </cofactor>
</comment>
<keyword evidence="14" id="KW-0411">Iron-sulfur</keyword>
<dbReference type="Gene3D" id="3.20.20.70">
    <property type="entry name" value="Aldolase class I"/>
    <property type="match status" value="2"/>
</dbReference>
<dbReference type="NCBIfam" id="NF008730">
    <property type="entry name" value="PRK11750.1"/>
    <property type="match status" value="1"/>
</dbReference>